<reference evidence="3 4" key="1">
    <citation type="submission" date="2024-02" db="EMBL/GenBank/DDBJ databases">
        <title>De novo assembly and annotation of 12 fungi associated with fruit tree decline syndrome in Ontario, Canada.</title>
        <authorList>
            <person name="Sulman M."/>
            <person name="Ellouze W."/>
            <person name="Ilyukhin E."/>
        </authorList>
    </citation>
    <scope>NUCLEOTIDE SEQUENCE [LARGE SCALE GENOMIC DNA]</scope>
    <source>
        <strain evidence="3 4">M1-105</strain>
    </source>
</reference>
<dbReference type="InterPro" id="IPR010158">
    <property type="entry name" value="Amidase_Cbmase"/>
</dbReference>
<dbReference type="InterPro" id="IPR002933">
    <property type="entry name" value="Peptidase_M20"/>
</dbReference>
<keyword evidence="4" id="KW-1185">Reference proteome</keyword>
<comment type="caution">
    <text evidence="3">The sequence shown here is derived from an EMBL/GenBank/DDBJ whole genome shotgun (WGS) entry which is preliminary data.</text>
</comment>
<dbReference type="Pfam" id="PF01546">
    <property type="entry name" value="Peptidase_M20"/>
    <property type="match status" value="1"/>
</dbReference>
<dbReference type="PANTHER" id="PTHR32494:SF20">
    <property type="entry name" value="PEPTIDASE M20 DIMERISATION DOMAIN-CONTAINING PROTEIN"/>
    <property type="match status" value="1"/>
</dbReference>
<name>A0ABR3SVN4_9PEZI</name>
<evidence type="ECO:0000313" key="4">
    <source>
        <dbReference type="Proteomes" id="UP001521116"/>
    </source>
</evidence>
<accession>A0ABR3SVN4</accession>
<dbReference type="EMBL" id="JAJVDC020000048">
    <property type="protein sequence ID" value="KAL1630309.1"/>
    <property type="molecule type" value="Genomic_DNA"/>
</dbReference>
<proteinExistence type="inferred from homology"/>
<sequence length="381" mass="41416">MDGEKYGIHSQSRIWDTLHSTADAAGATPDGGLRRLSCDDADKTARDHFAEEVRALGLKYEVDAMGCQWATLPGERDDVAPIGVGSHLDSVQSGGRFDGPLGVFTGLEVVKVLKERGWTTFAPVAVINWTNEEGARFPPGCMSSAVWAHKLDIAYAHACTDTADRKTTIGDELRRIGYMGTREVSYKTNPLSAHFEIIRKDALVGAAKIVLEVERIGHASNGGMATVSLFKSSPHNFCNIPSSVDFSFSMQHPEPAVLQGMTSQIEDFVHKVAATHGLEVADYSNVWSYDPSDFDAEAVACVESAAKEMGYSYQRLISHTGHDSIYTNMVVPTAMVFTPCRDGISHSPLEYASPENCSIGAQTVLGAVLKYDDILRKKYST</sequence>
<dbReference type="Gene3D" id="3.40.630.10">
    <property type="entry name" value="Zn peptidases"/>
    <property type="match status" value="2"/>
</dbReference>
<dbReference type="InterPro" id="IPR036264">
    <property type="entry name" value="Bact_exopeptidase_dim_dom"/>
</dbReference>
<dbReference type="PIRSF" id="PIRSF001235">
    <property type="entry name" value="Amidase_carbamoylase"/>
    <property type="match status" value="1"/>
</dbReference>
<protein>
    <submittedName>
        <fullName evidence="3">Uncharacterized protein</fullName>
    </submittedName>
</protein>
<dbReference type="SUPFAM" id="SSF55031">
    <property type="entry name" value="Bacterial exopeptidase dimerisation domain"/>
    <property type="match status" value="1"/>
</dbReference>
<keyword evidence="2" id="KW-0378">Hydrolase</keyword>
<dbReference type="Proteomes" id="UP001521116">
    <property type="component" value="Unassembled WGS sequence"/>
</dbReference>
<organism evidence="3 4">
    <name type="scientific">Neofusicoccum ribis</name>
    <dbReference type="NCBI Taxonomy" id="45134"/>
    <lineage>
        <taxon>Eukaryota</taxon>
        <taxon>Fungi</taxon>
        <taxon>Dikarya</taxon>
        <taxon>Ascomycota</taxon>
        <taxon>Pezizomycotina</taxon>
        <taxon>Dothideomycetes</taxon>
        <taxon>Dothideomycetes incertae sedis</taxon>
        <taxon>Botryosphaeriales</taxon>
        <taxon>Botryosphaeriaceae</taxon>
        <taxon>Neofusicoccum</taxon>
    </lineage>
</organism>
<evidence type="ECO:0000256" key="1">
    <source>
        <dbReference type="ARBA" id="ARBA00006247"/>
    </source>
</evidence>
<dbReference type="SUPFAM" id="SSF53187">
    <property type="entry name" value="Zn-dependent exopeptidases"/>
    <property type="match status" value="1"/>
</dbReference>
<comment type="similarity">
    <text evidence="1">Belongs to the peptidase M20A family.</text>
</comment>
<evidence type="ECO:0000256" key="2">
    <source>
        <dbReference type="ARBA" id="ARBA00022801"/>
    </source>
</evidence>
<dbReference type="PANTHER" id="PTHR32494">
    <property type="entry name" value="ALLANTOATE DEIMINASE-RELATED"/>
    <property type="match status" value="1"/>
</dbReference>
<gene>
    <name evidence="3" type="ORF">SLS56_004981</name>
</gene>
<evidence type="ECO:0000313" key="3">
    <source>
        <dbReference type="EMBL" id="KAL1630309.1"/>
    </source>
</evidence>